<dbReference type="SUPFAM" id="SSF52402">
    <property type="entry name" value="Adenine nucleotide alpha hydrolases-like"/>
    <property type="match status" value="1"/>
</dbReference>
<dbReference type="AlphaFoldDB" id="A0A7C3MAE5"/>
<feature type="domain" description="UspA" evidence="1">
    <location>
        <begin position="10"/>
        <end position="148"/>
    </location>
</feature>
<organism evidence="2">
    <name type="scientific">Archaeoglobus fulgidus</name>
    <dbReference type="NCBI Taxonomy" id="2234"/>
    <lineage>
        <taxon>Archaea</taxon>
        <taxon>Methanobacteriati</taxon>
        <taxon>Methanobacteriota</taxon>
        <taxon>Archaeoglobi</taxon>
        <taxon>Archaeoglobales</taxon>
        <taxon>Archaeoglobaceae</taxon>
        <taxon>Archaeoglobus</taxon>
    </lineage>
</organism>
<comment type="caution">
    <text evidence="2">The sequence shown here is derived from an EMBL/GenBank/DDBJ whole genome shotgun (WGS) entry which is preliminary data.</text>
</comment>
<name>A0A7C3MAE5_ARCFL</name>
<dbReference type="EMBL" id="DTLB01000024">
    <property type="protein sequence ID" value="HFW32197.1"/>
    <property type="molecule type" value="Genomic_DNA"/>
</dbReference>
<accession>A0A7C3MAE5</accession>
<dbReference type="InterPro" id="IPR014729">
    <property type="entry name" value="Rossmann-like_a/b/a_fold"/>
</dbReference>
<evidence type="ECO:0000259" key="1">
    <source>
        <dbReference type="Pfam" id="PF00582"/>
    </source>
</evidence>
<gene>
    <name evidence="2" type="ORF">ENW66_04500</name>
</gene>
<protein>
    <submittedName>
        <fullName evidence="2">Universal stress protein</fullName>
    </submittedName>
</protein>
<evidence type="ECO:0000313" key="2">
    <source>
        <dbReference type="EMBL" id="HFW32197.1"/>
    </source>
</evidence>
<dbReference type="Pfam" id="PF00582">
    <property type="entry name" value="Usp"/>
    <property type="match status" value="1"/>
</dbReference>
<proteinExistence type="predicted"/>
<dbReference type="CDD" id="cd00293">
    <property type="entry name" value="USP-like"/>
    <property type="match status" value="1"/>
</dbReference>
<sequence length="173" mass="20064">MKTCEIERCRIILVIDDTECGRVAAERLVFFGKAGLKADVYLVFGVDVEISPITSYEKEMKIYTKLRLKASNYVEFYKERLEEAGFEVKKVKIVLGNILEEVLKLEKVLNPDVIVFGMEKKGFLKRLIHGDPYREIIFETRSPVMVCKPGYERKEVDYEKVKCFRCALAGDYQ</sequence>
<reference evidence="2" key="1">
    <citation type="journal article" date="2020" name="mSystems">
        <title>Genome- and Community-Level Interaction Insights into Carbon Utilization and Element Cycling Functions of Hydrothermarchaeota in Hydrothermal Sediment.</title>
        <authorList>
            <person name="Zhou Z."/>
            <person name="Liu Y."/>
            <person name="Xu W."/>
            <person name="Pan J."/>
            <person name="Luo Z.H."/>
            <person name="Li M."/>
        </authorList>
    </citation>
    <scope>NUCLEOTIDE SEQUENCE [LARGE SCALE GENOMIC DNA]</scope>
    <source>
        <strain evidence="2">SpSt-87</strain>
    </source>
</reference>
<dbReference type="Gene3D" id="3.40.50.620">
    <property type="entry name" value="HUPs"/>
    <property type="match status" value="1"/>
</dbReference>
<dbReference type="InterPro" id="IPR006016">
    <property type="entry name" value="UspA"/>
</dbReference>